<accession>A0A0F9I3N9</accession>
<dbReference type="EMBL" id="LAZR01020558">
    <property type="protein sequence ID" value="KKL88455.1"/>
    <property type="molecule type" value="Genomic_DNA"/>
</dbReference>
<reference evidence="1" key="1">
    <citation type="journal article" date="2015" name="Nature">
        <title>Complex archaea that bridge the gap between prokaryotes and eukaryotes.</title>
        <authorList>
            <person name="Spang A."/>
            <person name="Saw J.H."/>
            <person name="Jorgensen S.L."/>
            <person name="Zaremba-Niedzwiedzka K."/>
            <person name="Martijn J."/>
            <person name="Lind A.E."/>
            <person name="van Eijk R."/>
            <person name="Schleper C."/>
            <person name="Guy L."/>
            <person name="Ettema T.J."/>
        </authorList>
    </citation>
    <scope>NUCLEOTIDE SEQUENCE</scope>
</reference>
<dbReference type="AlphaFoldDB" id="A0A0F9I3N9"/>
<sequence>MSAKAQKAARHARELMLAIERDDKGNPVTLEGAIRSMILKSPDFCPYRDDALDTLYCVLGTGIEWSNDGRLYDVSPNNYMNLPPDTYYGVWSDHGRKEALDTLVSGLPDPVSRRITSNMLAREEERLDKHIETIEAIDIRVNLYRPNRSCWYPISWYACRLCVPENVQPDYLAGALETATLVADFDPIRVESGPGALDLRMALRTRQFAKDILPVLKERWDCLKEETDDPN</sequence>
<comment type="caution">
    <text evidence="1">The sequence shown here is derived from an EMBL/GenBank/DDBJ whole genome shotgun (WGS) entry which is preliminary data.</text>
</comment>
<protein>
    <submittedName>
        <fullName evidence="1">Uncharacterized protein</fullName>
    </submittedName>
</protein>
<gene>
    <name evidence="1" type="ORF">LCGC14_1924510</name>
</gene>
<organism evidence="1">
    <name type="scientific">marine sediment metagenome</name>
    <dbReference type="NCBI Taxonomy" id="412755"/>
    <lineage>
        <taxon>unclassified sequences</taxon>
        <taxon>metagenomes</taxon>
        <taxon>ecological metagenomes</taxon>
    </lineage>
</organism>
<name>A0A0F9I3N9_9ZZZZ</name>
<proteinExistence type="predicted"/>
<evidence type="ECO:0000313" key="1">
    <source>
        <dbReference type="EMBL" id="KKL88455.1"/>
    </source>
</evidence>